<comment type="caution">
    <text evidence="1">The sequence shown here is derived from an EMBL/GenBank/DDBJ whole genome shotgun (WGS) entry which is preliminary data.</text>
</comment>
<reference evidence="1 2" key="1">
    <citation type="journal article" date="2022" name="bioRxiv">
        <title>The genome of the oomycete Peronosclerospora sorghi, a cosmopolitan pathogen of maize and sorghum, is inflated with dispersed pseudogenes.</title>
        <authorList>
            <person name="Fletcher K."/>
            <person name="Martin F."/>
            <person name="Isakeit T."/>
            <person name="Cavanaugh K."/>
            <person name="Magill C."/>
            <person name="Michelmore R."/>
        </authorList>
    </citation>
    <scope>NUCLEOTIDE SEQUENCE [LARGE SCALE GENOMIC DNA]</scope>
    <source>
        <strain evidence="1">P6</strain>
    </source>
</reference>
<proteinExistence type="predicted"/>
<keyword evidence="2" id="KW-1185">Reference proteome</keyword>
<sequence>MAGVETEPFVMDFSSKSQNRNRGNHRYSKCGKPKEGHACPLVPSNYKCNRCGLSRKSCTCVAPTMRTIDVQVEMDEDMTTRVLDLSLQNLIFKVDNAGCHRVPENTCTLCPSFEQCIIKQDSFGDACRRVHLFIASINICILSL</sequence>
<organism evidence="1 2">
    <name type="scientific">Peronosclerospora sorghi</name>
    <dbReference type="NCBI Taxonomy" id="230839"/>
    <lineage>
        <taxon>Eukaryota</taxon>
        <taxon>Sar</taxon>
        <taxon>Stramenopiles</taxon>
        <taxon>Oomycota</taxon>
        <taxon>Peronosporomycetes</taxon>
        <taxon>Peronosporales</taxon>
        <taxon>Peronosporaceae</taxon>
        <taxon>Peronosclerospora</taxon>
    </lineage>
</organism>
<evidence type="ECO:0000313" key="2">
    <source>
        <dbReference type="Proteomes" id="UP001163321"/>
    </source>
</evidence>
<evidence type="ECO:0000313" key="1">
    <source>
        <dbReference type="EMBL" id="KAI9913818.1"/>
    </source>
</evidence>
<accession>A0ACC0W780</accession>
<protein>
    <submittedName>
        <fullName evidence="1">Uncharacterized protein</fullName>
    </submittedName>
</protein>
<dbReference type="EMBL" id="CM047583">
    <property type="protein sequence ID" value="KAI9913818.1"/>
    <property type="molecule type" value="Genomic_DNA"/>
</dbReference>
<dbReference type="Proteomes" id="UP001163321">
    <property type="component" value="Chromosome 4"/>
</dbReference>
<name>A0ACC0W780_9STRA</name>
<gene>
    <name evidence="1" type="ORF">PsorP6_004890</name>
</gene>